<evidence type="ECO:0000259" key="2">
    <source>
        <dbReference type="Pfam" id="PF14581"/>
    </source>
</evidence>
<sequence>MIALPPNVPDGATLEGLLRQACQAAAWRPALYRQLLDSRVLVIVADALAAKNVARPDRVHFVQWKRVDGTAAIPFFSSARTFFEAVPNGAKCLVLDTRQLLELTRGAILHLNPYSEFNLQVMPSDVDAMLRDGSLVVPESFTLASDRQVSFRGVVNPPVPLLDALTLLYSQLAHVRGAYLALVSGFYDDARESLLLGLDIDGDPEPVVRDSGLVIRDTYHGPYDLDIVHLKSGERGLVTYGFEPAFRFFDRRMASVLAAPAAVRSPQ</sequence>
<evidence type="ECO:0000259" key="1">
    <source>
        <dbReference type="Pfam" id="PF07179"/>
    </source>
</evidence>
<evidence type="ECO:0000313" key="4">
    <source>
        <dbReference type="Proteomes" id="UP001064632"/>
    </source>
</evidence>
<feature type="domain" description="SseB protein N-terminal" evidence="1">
    <location>
        <begin position="17"/>
        <end position="126"/>
    </location>
</feature>
<dbReference type="InterPro" id="IPR009839">
    <property type="entry name" value="SseB_N"/>
</dbReference>
<keyword evidence="4" id="KW-1185">Reference proteome</keyword>
<dbReference type="Proteomes" id="UP001064632">
    <property type="component" value="Chromosome"/>
</dbReference>
<organism evidence="3 4">
    <name type="scientific">Tahibacter amnicola</name>
    <dbReference type="NCBI Taxonomy" id="2976241"/>
    <lineage>
        <taxon>Bacteria</taxon>
        <taxon>Pseudomonadati</taxon>
        <taxon>Pseudomonadota</taxon>
        <taxon>Gammaproteobacteria</taxon>
        <taxon>Lysobacterales</taxon>
        <taxon>Rhodanobacteraceae</taxon>
        <taxon>Tahibacter</taxon>
    </lineage>
</organism>
<proteinExistence type="predicted"/>
<evidence type="ECO:0000313" key="3">
    <source>
        <dbReference type="EMBL" id="UXI66103.1"/>
    </source>
</evidence>
<gene>
    <name evidence="3" type="ORF">N4264_15245</name>
</gene>
<dbReference type="InterPro" id="IPR027945">
    <property type="entry name" value="SseB_C"/>
</dbReference>
<dbReference type="Pfam" id="PF14581">
    <property type="entry name" value="SseB_C"/>
    <property type="match status" value="1"/>
</dbReference>
<dbReference type="Pfam" id="PF07179">
    <property type="entry name" value="SseB"/>
    <property type="match status" value="1"/>
</dbReference>
<protein>
    <submittedName>
        <fullName evidence="3">Enhanced serine sensitivity protein SseB C-terminal domain-containing protein</fullName>
    </submittedName>
</protein>
<feature type="domain" description="SseB protein C-terminal" evidence="2">
    <location>
        <begin position="144"/>
        <end position="250"/>
    </location>
</feature>
<name>A0ABY6BAC4_9GAMM</name>
<accession>A0ABY6BAC4</accession>
<dbReference type="EMBL" id="CP104694">
    <property type="protein sequence ID" value="UXI66103.1"/>
    <property type="molecule type" value="Genomic_DNA"/>
</dbReference>
<reference evidence="3" key="1">
    <citation type="submission" date="2022-09" db="EMBL/GenBank/DDBJ databases">
        <title>Tahibacter sp. nov., isolated from a fresh water.</title>
        <authorList>
            <person name="Baek J.H."/>
            <person name="Lee J.K."/>
            <person name="Kim J.M."/>
            <person name="Jeon C.O."/>
        </authorList>
    </citation>
    <scope>NUCLEOTIDE SEQUENCE</scope>
    <source>
        <strain evidence="3">W38</strain>
    </source>
</reference>